<keyword evidence="2" id="KW-1185">Reference proteome</keyword>
<protein>
    <submittedName>
        <fullName evidence="1">Uncharacterized protein</fullName>
    </submittedName>
</protein>
<dbReference type="Proteomes" id="UP000199302">
    <property type="component" value="Unassembled WGS sequence"/>
</dbReference>
<reference evidence="1 2" key="1">
    <citation type="submission" date="2016-10" db="EMBL/GenBank/DDBJ databases">
        <authorList>
            <person name="de Groot N.N."/>
        </authorList>
    </citation>
    <scope>NUCLEOTIDE SEQUENCE [LARGE SCALE GENOMIC DNA]</scope>
    <source>
        <strain evidence="2">KMM 9023,NRIC 0796,JCM 17311,KCTC 23692</strain>
    </source>
</reference>
<dbReference type="EMBL" id="FOYI01000001">
    <property type="protein sequence ID" value="SFQ95647.1"/>
    <property type="molecule type" value="Genomic_DNA"/>
</dbReference>
<proteinExistence type="predicted"/>
<evidence type="ECO:0000313" key="1">
    <source>
        <dbReference type="EMBL" id="SFQ95647.1"/>
    </source>
</evidence>
<evidence type="ECO:0000313" key="2">
    <source>
        <dbReference type="Proteomes" id="UP000199302"/>
    </source>
</evidence>
<dbReference type="RefSeq" id="WP_092075763.1">
    <property type="nucleotide sequence ID" value="NZ_FOYI01000001.1"/>
</dbReference>
<sequence length="63" mass="7125">MPKYNLKFDLTPNDMDLIENALRFAAANASDEPRIDAKSANELLGRLHNQKSFYRPKGPYISG</sequence>
<gene>
    <name evidence="1" type="ORF">SAMN04515673_101230</name>
</gene>
<dbReference type="AlphaFoldDB" id="A0A1I6CRE1"/>
<dbReference type="OrthoDB" id="7652129at2"/>
<name>A0A1I6CRE1_9RHOB</name>
<accession>A0A1I6CRE1</accession>
<organism evidence="1 2">
    <name type="scientific">Poseidonocella sedimentorum</name>
    <dbReference type="NCBI Taxonomy" id="871652"/>
    <lineage>
        <taxon>Bacteria</taxon>
        <taxon>Pseudomonadati</taxon>
        <taxon>Pseudomonadota</taxon>
        <taxon>Alphaproteobacteria</taxon>
        <taxon>Rhodobacterales</taxon>
        <taxon>Roseobacteraceae</taxon>
        <taxon>Poseidonocella</taxon>
    </lineage>
</organism>